<dbReference type="AlphaFoldDB" id="A0A5Q0GS83"/>
<dbReference type="PROSITE" id="PS51257">
    <property type="entry name" value="PROKAR_LIPOPROTEIN"/>
    <property type="match status" value="1"/>
</dbReference>
<reference evidence="3" key="1">
    <citation type="journal article" date="2021" name="Curr. Microbiol.">
        <title>Complete genome of nocamycin-producing strain Saccharothrix syringae NRRL B-16468 reveals the biosynthetic potential for secondary metabolites.</title>
        <authorList>
            <person name="Mo X."/>
            <person name="Yang S."/>
        </authorList>
    </citation>
    <scope>NUCLEOTIDE SEQUENCE [LARGE SCALE GENOMIC DNA]</scope>
    <source>
        <strain evidence="3">ATCC 51364 / DSM 43886 / JCM 6844 / KCTC 9398 / NBRC 14523 / NRRL B-16468 / INA 2240</strain>
    </source>
</reference>
<gene>
    <name evidence="2" type="ORF">EKG83_04200</name>
</gene>
<evidence type="ECO:0008006" key="4">
    <source>
        <dbReference type="Google" id="ProtNLM"/>
    </source>
</evidence>
<keyword evidence="3" id="KW-1185">Reference proteome</keyword>
<protein>
    <recommendedName>
        <fullName evidence="4">Lipoprotein</fullName>
    </recommendedName>
</protein>
<dbReference type="EMBL" id="CP034550">
    <property type="protein sequence ID" value="QFZ16773.1"/>
    <property type="molecule type" value="Genomic_DNA"/>
</dbReference>
<evidence type="ECO:0000313" key="2">
    <source>
        <dbReference type="EMBL" id="QFZ16773.1"/>
    </source>
</evidence>
<sequence>MATRWGALLLVVLTAACATPAFSTERVRLTIEGMPVLDATGLQVLAEAELSYTLSFGYVARTGPEAVSCWFARTGRAFEVDTRLWCGPVQVPGTAPAPDWVPVPLKAVDRSDGGVRLEVQPPQVPATGARSAPVGKLVRTDGREIAADRGVGEAGPDFLAVLPDVGAQVDAASAFVRDDQLEVRVTGYARPAAWPTEAGELRAEHGVELRVLRLDVTRHGEVDSAFGQTPWRGWLPQPPELSLEVPGRRHRLPADRLPDRGSVLVVYTVPAGGGAEALVLNTVGAKSLEQRVEVPSGQVLGAAAGVLRRGPGPEATSVSTPVSVGTAAGSVEVVRARLGRQRPVAFSDQYELATAAPGKALLELRLRGHGLPAVVGAWATAGLLVVELPDGSRAPFVGARYGGELLPAAAVFEVPEDVRSVRFSVMAGVVTLPQLGAVAVSGGEAGVVGLDF</sequence>
<feature type="signal peptide" evidence="1">
    <location>
        <begin position="1"/>
        <end position="23"/>
    </location>
</feature>
<keyword evidence="1" id="KW-0732">Signal</keyword>
<feature type="chain" id="PRO_5024911610" description="Lipoprotein" evidence="1">
    <location>
        <begin position="24"/>
        <end position="452"/>
    </location>
</feature>
<proteinExistence type="predicted"/>
<dbReference type="RefSeq" id="WP_033430413.1">
    <property type="nucleotide sequence ID" value="NZ_CP034550.1"/>
</dbReference>
<accession>A0A5Q0GS83</accession>
<organism evidence="2 3">
    <name type="scientific">Saccharothrix syringae</name>
    <name type="common">Nocardiopsis syringae</name>
    <dbReference type="NCBI Taxonomy" id="103733"/>
    <lineage>
        <taxon>Bacteria</taxon>
        <taxon>Bacillati</taxon>
        <taxon>Actinomycetota</taxon>
        <taxon>Actinomycetes</taxon>
        <taxon>Pseudonocardiales</taxon>
        <taxon>Pseudonocardiaceae</taxon>
        <taxon>Saccharothrix</taxon>
    </lineage>
</organism>
<dbReference type="Proteomes" id="UP000325787">
    <property type="component" value="Chromosome"/>
</dbReference>
<dbReference type="KEGG" id="ssyi:EKG83_04200"/>
<evidence type="ECO:0000313" key="3">
    <source>
        <dbReference type="Proteomes" id="UP000325787"/>
    </source>
</evidence>
<dbReference type="OrthoDB" id="3656083at2"/>
<name>A0A5Q0GS83_SACSY</name>
<evidence type="ECO:0000256" key="1">
    <source>
        <dbReference type="SAM" id="SignalP"/>
    </source>
</evidence>